<keyword evidence="2" id="KW-1185">Reference proteome</keyword>
<dbReference type="Proteomes" id="UP000267900">
    <property type="component" value="Chromosome"/>
</dbReference>
<sequence>MPRFADFDASALRRTTSVEGGFPWRGQTVTLIRIDAKGSVTQATRITEKRTMLAQAGPKDLVLAAWPGQWSQDVFVVDDLKAAREELS</sequence>
<dbReference type="RefSeq" id="WP_126916624.1">
    <property type="nucleotide sequence ID" value="NZ_CP034587.1"/>
</dbReference>
<organism evidence="1 2">
    <name type="scientific">Streptomyces luteoverticillatus</name>
    <name type="common">Streptoverticillium luteoverticillatus</name>
    <dbReference type="NCBI Taxonomy" id="66425"/>
    <lineage>
        <taxon>Bacteria</taxon>
        <taxon>Bacillati</taxon>
        <taxon>Actinomycetota</taxon>
        <taxon>Actinomycetes</taxon>
        <taxon>Kitasatosporales</taxon>
        <taxon>Streptomycetaceae</taxon>
        <taxon>Streptomyces</taxon>
    </lineage>
</organism>
<name>A0A3Q9FZ77_STRLT</name>
<reference evidence="1 2" key="1">
    <citation type="submission" date="2018-12" db="EMBL/GenBank/DDBJ databases">
        <title>The whole draft genome of Streptomyce luteoverticillatus CGMCC 15060.</title>
        <authorList>
            <person name="Feng Z."/>
            <person name="Chen G."/>
            <person name="Zhang J."/>
            <person name="Zhu H."/>
            <person name="Yu X."/>
            <person name="Zhang W."/>
            <person name="Zhang X."/>
        </authorList>
    </citation>
    <scope>NUCLEOTIDE SEQUENCE [LARGE SCALE GENOMIC DNA]</scope>
    <source>
        <strain evidence="1 2">CGMCC 15060</strain>
    </source>
</reference>
<dbReference type="OrthoDB" id="2624360at2"/>
<protein>
    <submittedName>
        <fullName evidence="1">Uncharacterized protein</fullName>
    </submittedName>
</protein>
<dbReference type="EMBL" id="CP034587">
    <property type="protein sequence ID" value="AZQ74121.1"/>
    <property type="molecule type" value="Genomic_DNA"/>
</dbReference>
<dbReference type="AlphaFoldDB" id="A0A3Q9FZ77"/>
<accession>A0A3Q9FZ77</accession>
<gene>
    <name evidence="1" type="ORF">EKH77_25435</name>
</gene>
<evidence type="ECO:0000313" key="1">
    <source>
        <dbReference type="EMBL" id="AZQ74121.1"/>
    </source>
</evidence>
<proteinExistence type="predicted"/>
<evidence type="ECO:0000313" key="2">
    <source>
        <dbReference type="Proteomes" id="UP000267900"/>
    </source>
</evidence>